<reference evidence="1 2" key="1">
    <citation type="submission" date="2014-07" db="EMBL/GenBank/DDBJ databases">
        <title>Draft genome sequence of Thalassospira tepidiphila 1-1B.</title>
        <authorList>
            <person name="Lai Q."/>
            <person name="Shao Z."/>
        </authorList>
    </citation>
    <scope>NUCLEOTIDE SEQUENCE [LARGE SCALE GENOMIC DNA]</scope>
    <source>
        <strain evidence="1 2">MCCC 1A03514</strain>
    </source>
</reference>
<dbReference type="RefSeq" id="WP_064780627.1">
    <property type="nucleotide sequence ID" value="NZ_JPVZ01000003.1"/>
</dbReference>
<dbReference type="EMBL" id="JPVZ01000003">
    <property type="protein sequence ID" value="OAZ10269.1"/>
    <property type="molecule type" value="Genomic_DNA"/>
</dbReference>
<accession>A0A853L089</accession>
<protein>
    <submittedName>
        <fullName evidence="1">Uncharacterized protein</fullName>
    </submittedName>
</protein>
<proteinExistence type="predicted"/>
<name>A0A853L089_9PROT</name>
<dbReference type="Proteomes" id="UP000094009">
    <property type="component" value="Unassembled WGS sequence"/>
</dbReference>
<dbReference type="AlphaFoldDB" id="A0A853L089"/>
<evidence type="ECO:0000313" key="2">
    <source>
        <dbReference type="Proteomes" id="UP000094009"/>
    </source>
</evidence>
<gene>
    <name evidence="1" type="ORF">TH4_08450</name>
</gene>
<organism evidence="1 2">
    <name type="scientific">Thalassospira tepidiphila MCCC 1A03514</name>
    <dbReference type="NCBI Taxonomy" id="1177930"/>
    <lineage>
        <taxon>Bacteria</taxon>
        <taxon>Pseudomonadati</taxon>
        <taxon>Pseudomonadota</taxon>
        <taxon>Alphaproteobacteria</taxon>
        <taxon>Rhodospirillales</taxon>
        <taxon>Thalassospiraceae</taxon>
        <taxon>Thalassospira</taxon>
    </lineage>
</organism>
<comment type="caution">
    <text evidence="1">The sequence shown here is derived from an EMBL/GenBank/DDBJ whole genome shotgun (WGS) entry which is preliminary data.</text>
</comment>
<sequence>MSPLPDPVIRIHGITGARSACRVMGDRAFGLLSPEHAAQTHGAQWFTDLVTLVREDFPACNITAILDCRGRVSGALAGIELGLDAVIVDPIPEPQLENLRDMAGQTSCLVMTEFPAKDVIYQMADDLLPDHELDKRLLAHIAA</sequence>
<evidence type="ECO:0000313" key="1">
    <source>
        <dbReference type="EMBL" id="OAZ10269.1"/>
    </source>
</evidence>